<evidence type="ECO:0000256" key="10">
    <source>
        <dbReference type="ARBA" id="ARBA00023136"/>
    </source>
</evidence>
<evidence type="ECO:0000256" key="5">
    <source>
        <dbReference type="ARBA" id="ARBA00022679"/>
    </source>
</evidence>
<feature type="transmembrane region" description="Helical" evidence="13">
    <location>
        <begin position="199"/>
        <end position="221"/>
    </location>
</feature>
<name>A0A645AWP9_9ZZZZ</name>
<accession>A0A645AWP9</accession>
<dbReference type="GO" id="GO:0004605">
    <property type="term" value="F:phosphatidate cytidylyltransferase activity"/>
    <property type="evidence" value="ECO:0007669"/>
    <property type="project" value="TreeGrafter"/>
</dbReference>
<comment type="subcellular location">
    <subcellularLocation>
        <location evidence="1">Cell membrane</location>
        <topology evidence="1">Multi-pass membrane protein</topology>
    </subcellularLocation>
</comment>
<evidence type="ECO:0000256" key="4">
    <source>
        <dbReference type="ARBA" id="ARBA00022516"/>
    </source>
</evidence>
<keyword evidence="8 13" id="KW-1133">Transmembrane helix</keyword>
<evidence type="ECO:0000256" key="9">
    <source>
        <dbReference type="ARBA" id="ARBA00023098"/>
    </source>
</evidence>
<dbReference type="EMBL" id="VSSQ01016321">
    <property type="protein sequence ID" value="MPM57529.1"/>
    <property type="molecule type" value="Genomic_DNA"/>
</dbReference>
<dbReference type="PANTHER" id="PTHR46382">
    <property type="entry name" value="PHOSPHATIDATE CYTIDYLYLTRANSFERASE"/>
    <property type="match status" value="1"/>
</dbReference>
<feature type="transmembrane region" description="Helical" evidence="13">
    <location>
        <begin position="133"/>
        <end position="153"/>
    </location>
</feature>
<proteinExistence type="inferred from homology"/>
<protein>
    <recommendedName>
        <fullName evidence="15">Phosphatidate cytidylyltransferase</fullName>
    </recommendedName>
</protein>
<evidence type="ECO:0000256" key="6">
    <source>
        <dbReference type="ARBA" id="ARBA00022692"/>
    </source>
</evidence>
<comment type="caution">
    <text evidence="14">The sequence shown here is derived from an EMBL/GenBank/DDBJ whole genome shotgun (WGS) entry which is preliminary data.</text>
</comment>
<evidence type="ECO:0000256" key="11">
    <source>
        <dbReference type="ARBA" id="ARBA00023209"/>
    </source>
</evidence>
<reference evidence="14" key="1">
    <citation type="submission" date="2019-08" db="EMBL/GenBank/DDBJ databases">
        <authorList>
            <person name="Kucharzyk K."/>
            <person name="Murdoch R.W."/>
            <person name="Higgins S."/>
            <person name="Loffler F."/>
        </authorList>
    </citation>
    <scope>NUCLEOTIDE SEQUENCE</scope>
</reference>
<evidence type="ECO:0000256" key="1">
    <source>
        <dbReference type="ARBA" id="ARBA00004651"/>
    </source>
</evidence>
<keyword evidence="11" id="KW-0594">Phospholipid biosynthesis</keyword>
<evidence type="ECO:0000256" key="7">
    <source>
        <dbReference type="ARBA" id="ARBA00022695"/>
    </source>
</evidence>
<keyword evidence="12" id="KW-1208">Phospholipid metabolism</keyword>
<keyword evidence="10 13" id="KW-0472">Membrane</keyword>
<keyword evidence="6 13" id="KW-0812">Transmembrane</keyword>
<dbReference type="Pfam" id="PF01148">
    <property type="entry name" value="CTP_transf_1"/>
    <property type="match status" value="1"/>
</dbReference>
<keyword evidence="9" id="KW-0443">Lipid metabolism</keyword>
<feature type="transmembrane region" description="Helical" evidence="13">
    <location>
        <begin position="227"/>
        <end position="249"/>
    </location>
</feature>
<evidence type="ECO:0000256" key="12">
    <source>
        <dbReference type="ARBA" id="ARBA00023264"/>
    </source>
</evidence>
<dbReference type="GO" id="GO:0016024">
    <property type="term" value="P:CDP-diacylglycerol biosynthetic process"/>
    <property type="evidence" value="ECO:0007669"/>
    <property type="project" value="TreeGrafter"/>
</dbReference>
<dbReference type="PANTHER" id="PTHR46382:SF1">
    <property type="entry name" value="PHOSPHATIDATE CYTIDYLYLTRANSFERASE"/>
    <property type="match status" value="1"/>
</dbReference>
<gene>
    <name evidence="14" type="ORF">SDC9_104351</name>
</gene>
<dbReference type="AlphaFoldDB" id="A0A645AWP9"/>
<feature type="transmembrane region" description="Helical" evidence="13">
    <location>
        <begin position="159"/>
        <end position="178"/>
    </location>
</feature>
<dbReference type="PROSITE" id="PS01315">
    <property type="entry name" value="CDS"/>
    <property type="match status" value="1"/>
</dbReference>
<evidence type="ECO:0000313" key="14">
    <source>
        <dbReference type="EMBL" id="MPM57529.1"/>
    </source>
</evidence>
<keyword evidence="5" id="KW-0808">Transferase</keyword>
<keyword evidence="7" id="KW-0548">Nucleotidyltransferase</keyword>
<keyword evidence="4" id="KW-0444">Lipid biosynthesis</keyword>
<dbReference type="InterPro" id="IPR000374">
    <property type="entry name" value="PC_trans"/>
</dbReference>
<evidence type="ECO:0000256" key="8">
    <source>
        <dbReference type="ARBA" id="ARBA00022989"/>
    </source>
</evidence>
<feature type="transmembrane region" description="Helical" evidence="13">
    <location>
        <begin position="100"/>
        <end position="121"/>
    </location>
</feature>
<evidence type="ECO:0000256" key="3">
    <source>
        <dbReference type="ARBA" id="ARBA00022475"/>
    </source>
</evidence>
<evidence type="ECO:0008006" key="15">
    <source>
        <dbReference type="Google" id="ProtNLM"/>
    </source>
</evidence>
<organism evidence="14">
    <name type="scientific">bioreactor metagenome</name>
    <dbReference type="NCBI Taxonomy" id="1076179"/>
    <lineage>
        <taxon>unclassified sequences</taxon>
        <taxon>metagenomes</taxon>
        <taxon>ecological metagenomes</taxon>
    </lineage>
</organism>
<comment type="similarity">
    <text evidence="2">Belongs to the CDS family.</text>
</comment>
<evidence type="ECO:0000256" key="13">
    <source>
        <dbReference type="SAM" id="Phobius"/>
    </source>
</evidence>
<evidence type="ECO:0000256" key="2">
    <source>
        <dbReference type="ARBA" id="ARBA00010185"/>
    </source>
</evidence>
<sequence length="292" mass="30567">MFKRVMVAVLGIPALIFILGFAPPAATVALSMVLCGVGAWELARAVLKKGGEKLQRLTVLAATVVPVVLYEEFGAGGDGKARLEILADIPRPAVLENLPLTAALALAFVLLAFLGAILDYTAEERITFSDVTAAVFSGLVFPLMLSCLLLLRLEEAGRLLVFVPLGISFGSDTFALFAGMLCGRHKLTPVSPKKTVEGAIGGLLGGVIGLALVNCAGLWLLDAALLSWWQVLAVGLLGSGAGQIGDLSFSVIKREFGVKDYGKLLPGHGGVLDRFDSVTFVAPLVWLALGVL</sequence>
<keyword evidence="3" id="KW-1003">Cell membrane</keyword>
<dbReference type="GO" id="GO:0005886">
    <property type="term" value="C:plasma membrane"/>
    <property type="evidence" value="ECO:0007669"/>
    <property type="project" value="UniProtKB-SubCell"/>
</dbReference>